<feature type="transmembrane region" description="Helical" evidence="7">
    <location>
        <begin position="100"/>
        <end position="123"/>
    </location>
</feature>
<dbReference type="SUPFAM" id="SSF103473">
    <property type="entry name" value="MFS general substrate transporter"/>
    <property type="match status" value="1"/>
</dbReference>
<evidence type="ECO:0000256" key="6">
    <source>
        <dbReference type="SAM" id="MobiDB-lite"/>
    </source>
</evidence>
<accession>A0A9W8IID5</accession>
<evidence type="ECO:0000256" key="5">
    <source>
        <dbReference type="ARBA" id="ARBA00023136"/>
    </source>
</evidence>
<evidence type="ECO:0000313" key="8">
    <source>
        <dbReference type="EMBL" id="KAJ2851436.1"/>
    </source>
</evidence>
<feature type="transmembrane region" description="Helical" evidence="7">
    <location>
        <begin position="135"/>
        <end position="154"/>
    </location>
</feature>
<dbReference type="GO" id="GO:0005886">
    <property type="term" value="C:plasma membrane"/>
    <property type="evidence" value="ECO:0007669"/>
    <property type="project" value="TreeGrafter"/>
</dbReference>
<dbReference type="PANTHER" id="PTHR19432">
    <property type="entry name" value="SUGAR TRANSPORTER"/>
    <property type="match status" value="1"/>
</dbReference>
<dbReference type="GO" id="GO:0008506">
    <property type="term" value="F:sucrose:proton symporter activity"/>
    <property type="evidence" value="ECO:0007669"/>
    <property type="project" value="TreeGrafter"/>
</dbReference>
<feature type="compositionally biased region" description="Low complexity" evidence="6">
    <location>
        <begin position="27"/>
        <end position="49"/>
    </location>
</feature>
<proteinExistence type="predicted"/>
<feature type="transmembrane region" description="Helical" evidence="7">
    <location>
        <begin position="349"/>
        <end position="371"/>
    </location>
</feature>
<comment type="caution">
    <text evidence="8">The sequence shown here is derived from an EMBL/GenBank/DDBJ whole genome shotgun (WGS) entry which is preliminary data.</text>
</comment>
<dbReference type="Proteomes" id="UP001139887">
    <property type="component" value="Unassembled WGS sequence"/>
</dbReference>
<evidence type="ECO:0000256" key="2">
    <source>
        <dbReference type="ARBA" id="ARBA00022448"/>
    </source>
</evidence>
<feature type="compositionally biased region" description="Polar residues" evidence="6">
    <location>
        <begin position="1"/>
        <end position="17"/>
    </location>
</feature>
<protein>
    <recommendedName>
        <fullName evidence="10">MFS general substrate transporter</fullName>
    </recommendedName>
</protein>
<dbReference type="OrthoDB" id="28755at2759"/>
<evidence type="ECO:0000256" key="3">
    <source>
        <dbReference type="ARBA" id="ARBA00022692"/>
    </source>
</evidence>
<evidence type="ECO:0000256" key="7">
    <source>
        <dbReference type="SAM" id="Phobius"/>
    </source>
</evidence>
<feature type="transmembrane region" description="Helical" evidence="7">
    <location>
        <begin position="745"/>
        <end position="765"/>
    </location>
</feature>
<sequence>MVAAATENTALLSTSRNASDRKPVNFSRRSLPPHSSSSPERPSSSSNSSEYNPAHGERKPLTSWQLMGMTVLLAGIQFVWTVELGYGTPYLLSLGLSKPLMTLVWMAGPLSGLLIQPIVGRLSDKCASSLGRRRPYIIGGAAFVVTSVIMIAYAKEAAVALARLSGVPDDNGQVPGSDFQSFVTRTSIVIAVIGFYVLDFSINTSQACARALALDIPPLQQQDLANAYAGRMLNLGSVTGYMVGFMDLRAIIPWKTDSQMQALCLIATAVFAVTITWTCLAVREVPLQVQTGADADSQLAASECGQAAPSPNAASSSESTSEWADMFGSIIRGVTKLPTPVQRVCNVQFFAWVAWFPFLFFATTWVTEVMSRTGDPKDPEFIERATRAGSFALFLYSIASLGFSMILPVFVEDESNASSIHNRPSMFKVSLRTMWRMSLTAMCVILMMTYFVADVRGATVLIVSMAFPWALAMWAPFALVGEYVAIASEHPADAQHRLMASDNADGVANLAESNTKPLAVKMPKHSHLTQDESDDEDYIVGSHTTANGGIAPSFIKSTGAGVPSVSSSWRRPHDLLGPGQAALRGDSIASTIQFDDDDTANASSALYSQSNSSRSPLFLKGVSRSISSNLQQQQQQQQPAQFASEGYGGALLRYEDDEVNRADDSQQQHEKLESGTILGIHNMYVVFPQFVINAVSSLVFAWLGSEPTTHNQGSRSVEFMAMDAVFNRLSGGGLPAAGGREAVGWVLRIGGMSALIAAMMTFMLFDRQRVRAYVVQQNN</sequence>
<evidence type="ECO:0000256" key="1">
    <source>
        <dbReference type="ARBA" id="ARBA00004141"/>
    </source>
</evidence>
<reference evidence="8" key="1">
    <citation type="submission" date="2022-07" db="EMBL/GenBank/DDBJ databases">
        <title>Phylogenomic reconstructions and comparative analyses of Kickxellomycotina fungi.</title>
        <authorList>
            <person name="Reynolds N.K."/>
            <person name="Stajich J.E."/>
            <person name="Barry K."/>
            <person name="Grigoriev I.V."/>
            <person name="Crous P."/>
            <person name="Smith M.E."/>
        </authorList>
    </citation>
    <scope>NUCLEOTIDE SEQUENCE</scope>
    <source>
        <strain evidence="8">NRRL 1566</strain>
    </source>
</reference>
<feature type="transmembrane region" description="Helical" evidence="7">
    <location>
        <begin position="433"/>
        <end position="453"/>
    </location>
</feature>
<keyword evidence="9" id="KW-1185">Reference proteome</keyword>
<feature type="transmembrane region" description="Helical" evidence="7">
    <location>
        <begin position="391"/>
        <end position="412"/>
    </location>
</feature>
<feature type="transmembrane region" description="Helical" evidence="7">
    <location>
        <begin position="182"/>
        <end position="202"/>
    </location>
</feature>
<evidence type="ECO:0008006" key="10">
    <source>
        <dbReference type="Google" id="ProtNLM"/>
    </source>
</evidence>
<dbReference type="Gene3D" id="1.20.1250.20">
    <property type="entry name" value="MFS general substrate transporter like domains"/>
    <property type="match status" value="1"/>
</dbReference>
<keyword evidence="2" id="KW-0813">Transport</keyword>
<keyword evidence="5 7" id="KW-0472">Membrane</keyword>
<organism evidence="8 9">
    <name type="scientific">Coemansia brasiliensis</name>
    <dbReference type="NCBI Taxonomy" id="2650707"/>
    <lineage>
        <taxon>Eukaryota</taxon>
        <taxon>Fungi</taxon>
        <taxon>Fungi incertae sedis</taxon>
        <taxon>Zoopagomycota</taxon>
        <taxon>Kickxellomycotina</taxon>
        <taxon>Kickxellomycetes</taxon>
        <taxon>Kickxellales</taxon>
        <taxon>Kickxellaceae</taxon>
        <taxon>Coemansia</taxon>
    </lineage>
</organism>
<evidence type="ECO:0000313" key="9">
    <source>
        <dbReference type="Proteomes" id="UP001139887"/>
    </source>
</evidence>
<keyword evidence="3 7" id="KW-0812">Transmembrane</keyword>
<evidence type="ECO:0000256" key="4">
    <source>
        <dbReference type="ARBA" id="ARBA00022989"/>
    </source>
</evidence>
<feature type="region of interest" description="Disordered" evidence="6">
    <location>
        <begin position="1"/>
        <end position="56"/>
    </location>
</feature>
<dbReference type="AlphaFoldDB" id="A0A9W8IID5"/>
<dbReference type="InterPro" id="IPR036259">
    <property type="entry name" value="MFS_trans_sf"/>
</dbReference>
<dbReference type="EMBL" id="JANBUW010000012">
    <property type="protein sequence ID" value="KAJ2851436.1"/>
    <property type="molecule type" value="Genomic_DNA"/>
</dbReference>
<feature type="region of interest" description="Disordered" evidence="6">
    <location>
        <begin position="562"/>
        <end position="582"/>
    </location>
</feature>
<feature type="transmembrane region" description="Helical" evidence="7">
    <location>
        <begin position="260"/>
        <end position="282"/>
    </location>
</feature>
<dbReference type="PANTHER" id="PTHR19432:SF35">
    <property type="entry name" value="SOLUTE CARRIER FAMILY 45 MEMBER 3 ISOFORM X1"/>
    <property type="match status" value="1"/>
</dbReference>
<comment type="subcellular location">
    <subcellularLocation>
        <location evidence="1">Membrane</location>
        <topology evidence="1">Multi-pass membrane protein</topology>
    </subcellularLocation>
</comment>
<name>A0A9W8IID5_9FUNG</name>
<keyword evidence="4 7" id="KW-1133">Transmembrane helix</keyword>
<gene>
    <name evidence="8" type="ORF">IWW36_001075</name>
</gene>
<feature type="transmembrane region" description="Helical" evidence="7">
    <location>
        <begin position="61"/>
        <end position="80"/>
    </location>
</feature>
<feature type="transmembrane region" description="Helical" evidence="7">
    <location>
        <begin position="459"/>
        <end position="480"/>
    </location>
</feature>